<evidence type="ECO:0000313" key="3">
    <source>
        <dbReference type="Proteomes" id="UP000275199"/>
    </source>
</evidence>
<dbReference type="RefSeq" id="WP_123891393.1">
    <property type="nucleotide sequence ID" value="NZ_RKKU01000042.1"/>
</dbReference>
<dbReference type="EMBL" id="RKKU01000042">
    <property type="protein sequence ID" value="ROZ80544.1"/>
    <property type="molecule type" value="Genomic_DNA"/>
</dbReference>
<sequence length="136" mass="15674">MSKTITDSQLNKIAKMIRNWPQEEAFNWNNICTASKSFLSYVPTRQALSKKPIVKNAYHVKKEELRKAITMVKDVPRPQSMLDAMNKIERLQRENDALRSELAKMAEIAQRFIYNASIAGISQQRLMAPLPKVRRG</sequence>
<evidence type="ECO:0000313" key="2">
    <source>
        <dbReference type="EMBL" id="ROZ80544.1"/>
    </source>
</evidence>
<keyword evidence="3" id="KW-1185">Reference proteome</keyword>
<keyword evidence="1" id="KW-0175">Coiled coil</keyword>
<dbReference type="Proteomes" id="UP000275199">
    <property type="component" value="Unassembled WGS sequence"/>
</dbReference>
<name>A0ABX9XCR8_9PSED</name>
<organism evidence="2 3">
    <name type="scientific">Pseudomonas neustonica</name>
    <dbReference type="NCBI Taxonomy" id="2487346"/>
    <lineage>
        <taxon>Bacteria</taxon>
        <taxon>Pseudomonadati</taxon>
        <taxon>Pseudomonadota</taxon>
        <taxon>Gammaproteobacteria</taxon>
        <taxon>Pseudomonadales</taxon>
        <taxon>Pseudomonadaceae</taxon>
        <taxon>Pseudomonas</taxon>
    </lineage>
</organism>
<protein>
    <recommendedName>
        <fullName evidence="4">Transposase</fullName>
    </recommendedName>
</protein>
<evidence type="ECO:0008006" key="4">
    <source>
        <dbReference type="Google" id="ProtNLM"/>
    </source>
</evidence>
<reference evidence="2 3" key="1">
    <citation type="submission" date="2018-11" db="EMBL/GenBank/DDBJ databases">
        <authorList>
            <person name="Jang G.I."/>
            <person name="Hwang C.Y."/>
        </authorList>
    </citation>
    <scope>NUCLEOTIDE SEQUENCE [LARGE SCALE GENOMIC DNA]</scope>
    <source>
        <strain evidence="2 3">SSM26</strain>
    </source>
</reference>
<gene>
    <name evidence="2" type="ORF">EF096_19455</name>
</gene>
<feature type="coiled-coil region" evidence="1">
    <location>
        <begin position="81"/>
        <end position="108"/>
    </location>
</feature>
<comment type="caution">
    <text evidence="2">The sequence shown here is derived from an EMBL/GenBank/DDBJ whole genome shotgun (WGS) entry which is preliminary data.</text>
</comment>
<proteinExistence type="predicted"/>
<evidence type="ECO:0000256" key="1">
    <source>
        <dbReference type="SAM" id="Coils"/>
    </source>
</evidence>
<accession>A0ABX9XCR8</accession>